<evidence type="ECO:0000313" key="1">
    <source>
        <dbReference type="EMBL" id="NEK23852.1"/>
    </source>
</evidence>
<dbReference type="EMBL" id="JAABNT010000010">
    <property type="protein sequence ID" value="NEK23852.1"/>
    <property type="molecule type" value="Genomic_DNA"/>
</dbReference>
<gene>
    <name evidence="1" type="ORF">GV827_15755</name>
</gene>
<sequence length="71" mass="7902">MKSSNGAQATRQQAIAAAHRLSSLVQLTQHDQFLHETMQYATDVIARSGLLSDALQMQTHASPRDAKRHFQ</sequence>
<accession>A0A6P0CCF8</accession>
<reference evidence="1 2" key="1">
    <citation type="submission" date="2020-01" db="EMBL/GenBank/DDBJ databases">
        <title>Sulfitobacter sediminilitoris sp. nov., isolated from a tidal flat.</title>
        <authorList>
            <person name="Park S."/>
            <person name="Yoon J.-H."/>
        </authorList>
    </citation>
    <scope>NUCLEOTIDE SEQUENCE [LARGE SCALE GENOMIC DNA]</scope>
    <source>
        <strain evidence="1 2">JBTF-M27</strain>
    </source>
</reference>
<dbReference type="Proteomes" id="UP000468591">
    <property type="component" value="Unassembled WGS sequence"/>
</dbReference>
<proteinExistence type="predicted"/>
<organism evidence="1 2">
    <name type="scientific">Sulfitobacter sediminilitoris</name>
    <dbReference type="NCBI Taxonomy" id="2698830"/>
    <lineage>
        <taxon>Bacteria</taxon>
        <taxon>Pseudomonadati</taxon>
        <taxon>Pseudomonadota</taxon>
        <taxon>Alphaproteobacteria</taxon>
        <taxon>Rhodobacterales</taxon>
        <taxon>Roseobacteraceae</taxon>
        <taxon>Sulfitobacter</taxon>
    </lineage>
</organism>
<protein>
    <submittedName>
        <fullName evidence="1">Uncharacterized protein</fullName>
    </submittedName>
</protein>
<dbReference type="RefSeq" id="WP_164354772.1">
    <property type="nucleotide sequence ID" value="NZ_JAABNT010000010.1"/>
</dbReference>
<name>A0A6P0CCF8_9RHOB</name>
<keyword evidence="2" id="KW-1185">Reference proteome</keyword>
<comment type="caution">
    <text evidence="1">The sequence shown here is derived from an EMBL/GenBank/DDBJ whole genome shotgun (WGS) entry which is preliminary data.</text>
</comment>
<evidence type="ECO:0000313" key="2">
    <source>
        <dbReference type="Proteomes" id="UP000468591"/>
    </source>
</evidence>
<dbReference type="AlphaFoldDB" id="A0A6P0CCF8"/>